<dbReference type="Proteomes" id="UP000831460">
    <property type="component" value="Chromosome"/>
</dbReference>
<feature type="chain" id="PRO_5047272299" evidence="1">
    <location>
        <begin position="25"/>
        <end position="130"/>
    </location>
</feature>
<reference evidence="2 3" key="1">
    <citation type="submission" date="2022-03" db="EMBL/GenBank/DDBJ databases">
        <title>Chryseobacterium sp. isolated from particulate matters in swine house.</title>
        <authorList>
            <person name="Won M."/>
            <person name="Kim S.-J."/>
            <person name="Kwon S.-W."/>
        </authorList>
    </citation>
    <scope>NUCLEOTIDE SEQUENCE [LARGE SCALE GENOMIC DNA]</scope>
    <source>
        <strain evidence="2 3">SC2-2</strain>
    </source>
</reference>
<protein>
    <submittedName>
        <fullName evidence="2">Protein phosphatase 1 regulatory subunit 42</fullName>
    </submittedName>
</protein>
<dbReference type="InterPro" id="IPR032675">
    <property type="entry name" value="LRR_dom_sf"/>
</dbReference>
<proteinExistence type="predicted"/>
<gene>
    <name evidence="2" type="ORF">MTP09_04730</name>
</gene>
<dbReference type="Gene3D" id="3.80.10.10">
    <property type="entry name" value="Ribonuclease Inhibitor"/>
    <property type="match status" value="1"/>
</dbReference>
<sequence>MKKLLSTLLIFGCLAILYSQNIQFTDQVLKAKLLQSSPDNMIATNTSGTFFAIDADGDGEISFTEAALVQGLRMDYAQIMSISDLQNFPNLVLLHVGNNSLTSLNLTGFTKLEELRCNWTHWSPPMFRRQ</sequence>
<keyword evidence="3" id="KW-1185">Reference proteome</keyword>
<evidence type="ECO:0000313" key="2">
    <source>
        <dbReference type="EMBL" id="UOE41942.1"/>
    </source>
</evidence>
<accession>A0ABY4BUR9</accession>
<evidence type="ECO:0000256" key="1">
    <source>
        <dbReference type="SAM" id="SignalP"/>
    </source>
</evidence>
<evidence type="ECO:0000313" key="3">
    <source>
        <dbReference type="Proteomes" id="UP000831460"/>
    </source>
</evidence>
<name>A0ABY4BUR9_9FLAO</name>
<dbReference type="RefSeq" id="WP_243550859.1">
    <property type="nucleotide sequence ID" value="NZ_CP094532.1"/>
</dbReference>
<dbReference type="SUPFAM" id="SSF52075">
    <property type="entry name" value="Outer arm dynein light chain 1"/>
    <property type="match status" value="1"/>
</dbReference>
<feature type="signal peptide" evidence="1">
    <location>
        <begin position="1"/>
        <end position="24"/>
    </location>
</feature>
<dbReference type="EMBL" id="CP094532">
    <property type="protein sequence ID" value="UOE41942.1"/>
    <property type="molecule type" value="Genomic_DNA"/>
</dbReference>
<organism evidence="2 3">
    <name type="scientific">Chryseobacterium suipulveris</name>
    <dbReference type="NCBI Taxonomy" id="2929800"/>
    <lineage>
        <taxon>Bacteria</taxon>
        <taxon>Pseudomonadati</taxon>
        <taxon>Bacteroidota</taxon>
        <taxon>Flavobacteriia</taxon>
        <taxon>Flavobacteriales</taxon>
        <taxon>Weeksellaceae</taxon>
        <taxon>Chryseobacterium group</taxon>
        <taxon>Chryseobacterium</taxon>
    </lineage>
</organism>
<keyword evidence="1" id="KW-0732">Signal</keyword>